<keyword evidence="1 5" id="KW-0436">Ligase</keyword>
<gene>
    <name evidence="6" type="ORF">GCM10009560_65790</name>
</gene>
<evidence type="ECO:0000256" key="4">
    <source>
        <dbReference type="ARBA" id="ARBA00048819"/>
    </source>
</evidence>
<dbReference type="GO" id="GO:0016874">
    <property type="term" value="F:ligase activity"/>
    <property type="evidence" value="ECO:0007669"/>
    <property type="project" value="UniProtKB-KW"/>
</dbReference>
<dbReference type="InterPro" id="IPR050141">
    <property type="entry name" value="GCL_type2/YbdK_subfam"/>
</dbReference>
<proteinExistence type="inferred from homology"/>
<comment type="function">
    <text evidence="5">ATP-dependent carboxylate-amine ligase which exhibits weak glutamate--cysteine ligase activity.</text>
</comment>
<protein>
    <recommendedName>
        <fullName evidence="5">Putative glutamate--cysteine ligase 2</fullName>
        <ecNumber evidence="5">6.3.2.2</ecNumber>
    </recommendedName>
    <alternativeName>
        <fullName evidence="5">Gamma-glutamylcysteine synthetase 2</fullName>
        <shortName evidence="5">GCS 2</shortName>
        <shortName evidence="5">Gamma-GCS 2</shortName>
    </alternativeName>
</protein>
<dbReference type="PANTHER" id="PTHR36510">
    <property type="entry name" value="GLUTAMATE--CYSTEINE LIGASE 2-RELATED"/>
    <property type="match status" value="1"/>
</dbReference>
<accession>A0ABN1QWG9</accession>
<dbReference type="EC" id="6.3.2.2" evidence="5"/>
<evidence type="ECO:0000256" key="5">
    <source>
        <dbReference type="HAMAP-Rule" id="MF_01609"/>
    </source>
</evidence>
<dbReference type="EMBL" id="BAAAHQ010000042">
    <property type="protein sequence ID" value="GAA0948431.1"/>
    <property type="molecule type" value="Genomic_DNA"/>
</dbReference>
<sequence length="392" mass="41763">MSPSGRIPDVVPATIRDVTNTPAPRFDPGCPMVGVEEEYLVVDPVTREVVPRAAEVIARAALELGDRTNPEITRYQVEAKTPPCADLSGLGARLRDMRNTVAASARAHGLAIVASGTPVLGDVMPPLITDDPRYEIGIATYRSLHDDQAICAGHVHVHLPDREAAVLVSNHLRPWLPALIAMTANSPLRAGRDTGYASRRTLSWSKWPVAGPPPYFASLADHDAIVARLTEAGVLVDPGTIFWDVRPSSRLPTLEVRVTDVPATAGESALLAALVRALVVTALARVAAGDPGPHLSAELLRAAYWQAARDGLEGDGICPVTGTRQPAEDLLDALVRHCRPALDQTGDLPAVTERVDWLRAHGTGAARQRAALAVRGRPADVVDFLVEQTSPA</sequence>
<evidence type="ECO:0000256" key="1">
    <source>
        <dbReference type="ARBA" id="ARBA00022598"/>
    </source>
</evidence>
<dbReference type="Pfam" id="PF04107">
    <property type="entry name" value="GCS2"/>
    <property type="match status" value="1"/>
</dbReference>
<dbReference type="Proteomes" id="UP001501578">
    <property type="component" value="Unassembled WGS sequence"/>
</dbReference>
<comment type="caution">
    <text evidence="6">The sequence shown here is derived from an EMBL/GenBank/DDBJ whole genome shotgun (WGS) entry which is preliminary data.</text>
</comment>
<dbReference type="NCBIfam" id="TIGR02050">
    <property type="entry name" value="gshA_cyan_rel"/>
    <property type="match status" value="1"/>
</dbReference>
<reference evidence="6 7" key="1">
    <citation type="journal article" date="2019" name="Int. J. Syst. Evol. Microbiol.">
        <title>The Global Catalogue of Microorganisms (GCM) 10K type strain sequencing project: providing services to taxonomists for standard genome sequencing and annotation.</title>
        <authorList>
            <consortium name="The Broad Institute Genomics Platform"/>
            <consortium name="The Broad Institute Genome Sequencing Center for Infectious Disease"/>
            <person name="Wu L."/>
            <person name="Ma J."/>
        </authorList>
    </citation>
    <scope>NUCLEOTIDE SEQUENCE [LARGE SCALE GENOMIC DNA]</scope>
    <source>
        <strain evidence="6 7">JCM 11136</strain>
    </source>
</reference>
<dbReference type="InterPro" id="IPR011793">
    <property type="entry name" value="YbdK"/>
</dbReference>
<dbReference type="Gene3D" id="3.30.590.20">
    <property type="match status" value="1"/>
</dbReference>
<dbReference type="NCBIfam" id="NF010041">
    <property type="entry name" value="PRK13517.1-1"/>
    <property type="match status" value="1"/>
</dbReference>
<evidence type="ECO:0000313" key="6">
    <source>
        <dbReference type="EMBL" id="GAA0948431.1"/>
    </source>
</evidence>
<organism evidence="6 7">
    <name type="scientific">Nonomuraea longicatena</name>
    <dbReference type="NCBI Taxonomy" id="83682"/>
    <lineage>
        <taxon>Bacteria</taxon>
        <taxon>Bacillati</taxon>
        <taxon>Actinomycetota</taxon>
        <taxon>Actinomycetes</taxon>
        <taxon>Streptosporangiales</taxon>
        <taxon>Streptosporangiaceae</taxon>
        <taxon>Nonomuraea</taxon>
    </lineage>
</organism>
<comment type="similarity">
    <text evidence="5">Belongs to the glutamate--cysteine ligase type 2 family. YbdK subfamily.</text>
</comment>
<keyword evidence="2 5" id="KW-0547">Nucleotide-binding</keyword>
<evidence type="ECO:0000256" key="2">
    <source>
        <dbReference type="ARBA" id="ARBA00022741"/>
    </source>
</evidence>
<keyword evidence="3 5" id="KW-0067">ATP-binding</keyword>
<dbReference type="InterPro" id="IPR014746">
    <property type="entry name" value="Gln_synth/guanido_kin_cat_dom"/>
</dbReference>
<evidence type="ECO:0000313" key="7">
    <source>
        <dbReference type="Proteomes" id="UP001501578"/>
    </source>
</evidence>
<comment type="catalytic activity">
    <reaction evidence="4 5">
        <text>L-cysteine + L-glutamate + ATP = gamma-L-glutamyl-L-cysteine + ADP + phosphate + H(+)</text>
        <dbReference type="Rhea" id="RHEA:13285"/>
        <dbReference type="ChEBI" id="CHEBI:15378"/>
        <dbReference type="ChEBI" id="CHEBI:29985"/>
        <dbReference type="ChEBI" id="CHEBI:30616"/>
        <dbReference type="ChEBI" id="CHEBI:35235"/>
        <dbReference type="ChEBI" id="CHEBI:43474"/>
        <dbReference type="ChEBI" id="CHEBI:58173"/>
        <dbReference type="ChEBI" id="CHEBI:456216"/>
        <dbReference type="EC" id="6.3.2.2"/>
    </reaction>
</comment>
<name>A0ABN1QWG9_9ACTN</name>
<evidence type="ECO:0000256" key="3">
    <source>
        <dbReference type="ARBA" id="ARBA00022840"/>
    </source>
</evidence>
<dbReference type="InterPro" id="IPR006336">
    <property type="entry name" value="GCS2"/>
</dbReference>
<dbReference type="PANTHER" id="PTHR36510:SF1">
    <property type="entry name" value="GLUTAMATE--CYSTEINE LIGASE 2-RELATED"/>
    <property type="match status" value="1"/>
</dbReference>
<dbReference type="HAMAP" id="MF_01609">
    <property type="entry name" value="Glu_cys_ligase_2"/>
    <property type="match status" value="1"/>
</dbReference>
<dbReference type="SUPFAM" id="SSF55931">
    <property type="entry name" value="Glutamine synthetase/guanido kinase"/>
    <property type="match status" value="1"/>
</dbReference>
<keyword evidence="7" id="KW-1185">Reference proteome</keyword>